<organism evidence="1 2">
    <name type="scientific">Schistosoma mattheei</name>
    <dbReference type="NCBI Taxonomy" id="31246"/>
    <lineage>
        <taxon>Eukaryota</taxon>
        <taxon>Metazoa</taxon>
        <taxon>Spiralia</taxon>
        <taxon>Lophotrochozoa</taxon>
        <taxon>Platyhelminthes</taxon>
        <taxon>Trematoda</taxon>
        <taxon>Digenea</taxon>
        <taxon>Strigeidida</taxon>
        <taxon>Schistosomatoidea</taxon>
        <taxon>Schistosomatidae</taxon>
        <taxon>Schistosoma</taxon>
    </lineage>
</organism>
<dbReference type="AlphaFoldDB" id="A0AA85AUK9"/>
<dbReference type="WBParaSite" id="SMTH1_106150.1">
    <property type="protein sequence ID" value="SMTH1_106150.1"/>
    <property type="gene ID" value="SMTH1_106150"/>
</dbReference>
<dbReference type="WBParaSite" id="SMTH1_106150.2">
    <property type="protein sequence ID" value="SMTH1_106150.2"/>
    <property type="gene ID" value="SMTH1_106150"/>
</dbReference>
<dbReference type="PANTHER" id="PTHR44566">
    <property type="entry name" value="TRANSDUCIN/WD40 REPEAT-LIKE SUPERFAMILY PROTEIN"/>
    <property type="match status" value="1"/>
</dbReference>
<dbReference type="SUPFAM" id="SSF50978">
    <property type="entry name" value="WD40 repeat-like"/>
    <property type="match status" value="1"/>
</dbReference>
<dbReference type="InterPro" id="IPR015943">
    <property type="entry name" value="WD40/YVTN_repeat-like_dom_sf"/>
</dbReference>
<accession>A0AA85AUK9</accession>
<proteinExistence type="predicted"/>
<sequence>MSELVDYSDSDKSESDISLNEYETSIDLSNPAHLQSSQSVHIAEEDFFNLKDMNDESNSNFWTSTIHDNDLLPCIVPMINNDDKAFSLQKDKYLEEQNLSHTIDSTSSWNHTEILNSNSNFLISYVIDNKASNIVDTNDSVIYPRLSLQWPYLALCGPLCKQPNETIDKLSSHILIWRLPYPDSGKNSPSLICDYRIHLDHKLTSTSPSSSSFLSPYSRRDSYCWTKFHSPTTDSQCLQLIAATYKGLVEMWDINQGKQIRDFNVSSQTGQLLRCASLPVENFSSFLLTGGISGIISLWDLRISASKVPQLKYSHTELKASIADLLWLNENQFSSCSDTVDRNNCEHNIAVWDIRFTKPISHQLYQERWGCNRLALKPKFHSNQNIRFAVQTQGDAIVEIYCKTMKNSTSSNRLSYHLEKRWRYEGHQIQAHPLGIAYNPSGNLLASGSWSSSSPVIWSTVHKIDSSSILMTPMKKLPGFRSSPKSMITDVAWIPNQYVSNGRDSIIAVQSNGTIIVYSSI</sequence>
<dbReference type="SMART" id="SM00320">
    <property type="entry name" value="WD40"/>
    <property type="match status" value="3"/>
</dbReference>
<dbReference type="Gene3D" id="2.130.10.10">
    <property type="entry name" value="YVTN repeat-like/Quinoprotein amine dehydrogenase"/>
    <property type="match status" value="2"/>
</dbReference>
<dbReference type="InterPro" id="IPR036322">
    <property type="entry name" value="WD40_repeat_dom_sf"/>
</dbReference>
<name>A0AA85AUK9_9TREM</name>
<dbReference type="Proteomes" id="UP000050791">
    <property type="component" value="Unassembled WGS sequence"/>
</dbReference>
<dbReference type="InterPro" id="IPR001680">
    <property type="entry name" value="WD40_rpt"/>
</dbReference>
<dbReference type="InterPro" id="IPR053053">
    <property type="entry name" value="WD_repeat_protein"/>
</dbReference>
<dbReference type="PANTHER" id="PTHR44566:SF1">
    <property type="entry name" value="WD REPEAT-CONTAINING PROTEIN 25"/>
    <property type="match status" value="1"/>
</dbReference>
<evidence type="ECO:0000313" key="3">
    <source>
        <dbReference type="WBParaSite" id="SMTH1_106150.2"/>
    </source>
</evidence>
<evidence type="ECO:0000313" key="1">
    <source>
        <dbReference type="Proteomes" id="UP000050791"/>
    </source>
</evidence>
<reference evidence="2 3" key="1">
    <citation type="submission" date="2023-11" db="UniProtKB">
        <authorList>
            <consortium name="WormBaseParasite"/>
        </authorList>
    </citation>
    <scope>IDENTIFICATION</scope>
</reference>
<protein>
    <submittedName>
        <fullName evidence="2 3">Uncharacterized protein</fullName>
    </submittedName>
</protein>
<evidence type="ECO:0000313" key="2">
    <source>
        <dbReference type="WBParaSite" id="SMTH1_106150.1"/>
    </source>
</evidence>